<dbReference type="EMBL" id="JAGSPD010000001">
    <property type="protein sequence ID" value="MBV7267949.1"/>
    <property type="molecule type" value="Genomic_DNA"/>
</dbReference>
<reference evidence="4" key="1">
    <citation type="submission" date="2021-04" db="EMBL/GenBank/DDBJ databases">
        <authorList>
            <person name="Pira H."/>
            <person name="Risdian C."/>
            <person name="Wink J."/>
        </authorList>
    </citation>
    <scope>NUCLEOTIDE SEQUENCE</scope>
    <source>
        <strain evidence="4">WHY3</strain>
    </source>
</reference>
<dbReference type="RefSeq" id="WP_218544484.1">
    <property type="nucleotide sequence ID" value="NZ_JAGSPD010000001.1"/>
</dbReference>
<evidence type="ECO:0000313" key="4">
    <source>
        <dbReference type="EMBL" id="MBV7267949.1"/>
    </source>
</evidence>
<comment type="caution">
    <text evidence="4">The sequence shown here is derived from an EMBL/GenBank/DDBJ whole genome shotgun (WGS) entry which is preliminary data.</text>
</comment>
<dbReference type="PANTHER" id="PTHR46825:SF11">
    <property type="entry name" value="PENICILLIN-BINDING PROTEIN 4"/>
    <property type="match status" value="1"/>
</dbReference>
<sequence length="461" mass="53073">MKNILLIILATTLHLLSCTTHEEKVKKIDELIQANVKSLKPFSGSVLVAQDGEIVYKGAFGYSDIKKRTKNKIDSKYFIGSITKQFTTVAILQLVEKGRIDLSDKLEKWIPEVNGSDKITIHHLLSHQSGLKRDSYQDYNENVSHLERVLSVKNDTLRFHPGTKSEYSSVGFYALTYIIEQVSEMKYEEYLNTFIFKPAKLKNTGLRQKKGQKIPGLSIGINRAPDEYGVDNFAFARYFDSYSLGGGGSLYSTVDDLYKFHVAVEDGTLLSKKNVDLMKKRWPLQKEPRPFNTYGWEVWDYLKSKNDPILVYGFSGRIYGYKSMHRYYKKDNIVVIVLTNSEFSERSLLGYAIRDILLDRKYSIPKSAPKKIPLTQSMKKHIGVYDFPSEKTTVEIKIINGKMTLSSHGDNPMYIYPADENTFYSNLIPLKIKFYPTTDKLTQKLEFNHNNEFIKTIERIE</sequence>
<dbReference type="AlphaFoldDB" id="A0A9X1F6D4"/>
<comment type="subcellular location">
    <subcellularLocation>
        <location evidence="1">Membrane</location>
    </subcellularLocation>
</comment>
<evidence type="ECO:0000256" key="1">
    <source>
        <dbReference type="ARBA" id="ARBA00004370"/>
    </source>
</evidence>
<accession>A0A9X1F6D4</accession>
<evidence type="ECO:0000259" key="3">
    <source>
        <dbReference type="Pfam" id="PF00144"/>
    </source>
</evidence>
<dbReference type="InterPro" id="IPR001466">
    <property type="entry name" value="Beta-lactam-related"/>
</dbReference>
<evidence type="ECO:0000313" key="5">
    <source>
        <dbReference type="Proteomes" id="UP001138894"/>
    </source>
</evidence>
<feature type="domain" description="Beta-lactamase-related" evidence="3">
    <location>
        <begin position="29"/>
        <end position="354"/>
    </location>
</feature>
<dbReference type="InterPro" id="IPR050491">
    <property type="entry name" value="AmpC-like"/>
</dbReference>
<name>A0A9X1F6D4_9FLAO</name>
<dbReference type="PANTHER" id="PTHR46825">
    <property type="entry name" value="D-ALANYL-D-ALANINE-CARBOXYPEPTIDASE/ENDOPEPTIDASE AMPH"/>
    <property type="match status" value="1"/>
</dbReference>
<keyword evidence="5" id="KW-1185">Reference proteome</keyword>
<dbReference type="Pfam" id="PF00144">
    <property type="entry name" value="Beta-lactamase"/>
    <property type="match status" value="1"/>
</dbReference>
<proteinExistence type="predicted"/>
<organism evidence="4 5">
    <name type="scientific">Winogradskyella luteola</name>
    <dbReference type="NCBI Taxonomy" id="2828330"/>
    <lineage>
        <taxon>Bacteria</taxon>
        <taxon>Pseudomonadati</taxon>
        <taxon>Bacteroidota</taxon>
        <taxon>Flavobacteriia</taxon>
        <taxon>Flavobacteriales</taxon>
        <taxon>Flavobacteriaceae</taxon>
        <taxon>Winogradskyella</taxon>
    </lineage>
</organism>
<dbReference type="GO" id="GO:0016020">
    <property type="term" value="C:membrane"/>
    <property type="evidence" value="ECO:0007669"/>
    <property type="project" value="UniProtKB-SubCell"/>
</dbReference>
<evidence type="ECO:0000256" key="2">
    <source>
        <dbReference type="ARBA" id="ARBA00023136"/>
    </source>
</evidence>
<keyword evidence="2" id="KW-0472">Membrane</keyword>
<gene>
    <name evidence="4" type="ORF">KCG49_01940</name>
</gene>
<protein>
    <submittedName>
        <fullName evidence="4">Beta-lactamase family protein</fullName>
    </submittedName>
</protein>
<dbReference type="Proteomes" id="UP001138894">
    <property type="component" value="Unassembled WGS sequence"/>
</dbReference>